<dbReference type="Proteomes" id="UP000267342">
    <property type="component" value="Chromosome"/>
</dbReference>
<organism evidence="1 2">
    <name type="scientific">Zymobacter palmae</name>
    <dbReference type="NCBI Taxonomy" id="33074"/>
    <lineage>
        <taxon>Bacteria</taxon>
        <taxon>Pseudomonadati</taxon>
        <taxon>Pseudomonadota</taxon>
        <taxon>Gammaproteobacteria</taxon>
        <taxon>Oceanospirillales</taxon>
        <taxon>Halomonadaceae</taxon>
        <taxon>Zymobacter group</taxon>
        <taxon>Zymobacter</taxon>
    </lineage>
</organism>
<dbReference type="OrthoDB" id="1014694at2"/>
<dbReference type="Gene3D" id="3.40.50.10610">
    <property type="entry name" value="ABC-type transport auxiliary lipoprotein component"/>
    <property type="match status" value="1"/>
</dbReference>
<dbReference type="STRING" id="1123510.GCA_000620025_01970"/>
<dbReference type="InterPro" id="IPR008517">
    <property type="entry name" value="GNA1162-like"/>
</dbReference>
<evidence type="ECO:0000313" key="2">
    <source>
        <dbReference type="Proteomes" id="UP000267342"/>
    </source>
</evidence>
<dbReference type="EMBL" id="AP018933">
    <property type="protein sequence ID" value="BBG29432.1"/>
    <property type="molecule type" value="Genomic_DNA"/>
</dbReference>
<dbReference type="KEGG" id="zpl:ZBT109_0654"/>
<reference evidence="1 2" key="1">
    <citation type="submission" date="2018-09" db="EMBL/GenBank/DDBJ databases">
        <title>Zymobacter palmae IAM14233 (=T109) whole genome analysis.</title>
        <authorList>
            <person name="Yanase H."/>
        </authorList>
    </citation>
    <scope>NUCLEOTIDE SEQUENCE [LARGE SCALE GENOMIC DNA]</scope>
    <source>
        <strain evidence="1 2">IAM14233</strain>
    </source>
</reference>
<dbReference type="Pfam" id="PF05643">
    <property type="entry name" value="GNA1162-like"/>
    <property type="match status" value="1"/>
</dbReference>
<protein>
    <submittedName>
        <fullName evidence="1">Uncharacterized protein conserved in bacteria</fullName>
    </submittedName>
</protein>
<name>A0A348HCT0_9GAMM</name>
<evidence type="ECO:0000313" key="1">
    <source>
        <dbReference type="EMBL" id="BBG29432.1"/>
    </source>
</evidence>
<proteinExistence type="predicted"/>
<keyword evidence="2" id="KW-1185">Reference proteome</keyword>
<dbReference type="RefSeq" id="WP_027705092.1">
    <property type="nucleotide sequence ID" value="NZ_AP018933.1"/>
</dbReference>
<dbReference type="PROSITE" id="PS51257">
    <property type="entry name" value="PROKAR_LIPOPROTEIN"/>
    <property type="match status" value="1"/>
</dbReference>
<accession>A0A348HCT0</accession>
<dbReference type="AlphaFoldDB" id="A0A348HCT0"/>
<sequence length="225" mass="23969">MRTLFIKAVGVVVGALLLSGCALPSTPYDYTAYRASRPTSVLILPPINHSPEVKATYSVLAQLSRPLGEAGYYVLPVALVDETFRGNGMTTPEDIQSIPFDKLHDTFGADAALYVVVEDYGTSYHVINSDTTVTLSARLVDLRTGTLLWQGAGYASTAEERGQSSSLAGMLLSAIINQIVDSVSDYGHEVAGRADERLLSPQRVNGILPGPHSPTYAQAMAAPTP</sequence>
<gene>
    <name evidence="1" type="ORF">ZBT109_0654</name>
</gene>